<dbReference type="OrthoDB" id="9811198at2"/>
<accession>A0A071MDN6</accession>
<comment type="subcellular location">
    <subcellularLocation>
        <location evidence="7">Cell inner membrane</location>
        <topology evidence="7">Multi-pass membrane protein</topology>
    </subcellularLocation>
    <subcellularLocation>
        <location evidence="1">Cell membrane</location>
        <topology evidence="1">Multi-pass membrane protein</topology>
    </subcellularLocation>
</comment>
<protein>
    <recommendedName>
        <fullName evidence="7">Protein MgtC</fullName>
    </recommendedName>
</protein>
<dbReference type="GO" id="GO:0008168">
    <property type="term" value="F:methyltransferase activity"/>
    <property type="evidence" value="ECO:0007669"/>
    <property type="project" value="UniProtKB-KW"/>
</dbReference>
<evidence type="ECO:0000256" key="2">
    <source>
        <dbReference type="ARBA" id="ARBA00009298"/>
    </source>
</evidence>
<dbReference type="AlphaFoldDB" id="A0A071MDN6"/>
<name>A0A071MDN6_9BURK</name>
<proteinExistence type="inferred from homology"/>
<evidence type="ECO:0000256" key="7">
    <source>
        <dbReference type="RuleBase" id="RU365041"/>
    </source>
</evidence>
<evidence type="ECO:0000256" key="5">
    <source>
        <dbReference type="ARBA" id="ARBA00022989"/>
    </source>
</evidence>
<keyword evidence="5 7" id="KW-1133">Transmembrane helix</keyword>
<keyword evidence="4 7" id="KW-0812">Transmembrane</keyword>
<evidence type="ECO:0000259" key="8">
    <source>
        <dbReference type="Pfam" id="PF02308"/>
    </source>
</evidence>
<dbReference type="InterPro" id="IPR003416">
    <property type="entry name" value="MgtC/SapB/SrpB/YhiD_fam"/>
</dbReference>
<dbReference type="EMBL" id="JJOA01000013">
    <property type="protein sequence ID" value="KEA58730.1"/>
    <property type="molecule type" value="Genomic_DNA"/>
</dbReference>
<dbReference type="GO" id="GO:0005886">
    <property type="term" value="C:plasma membrane"/>
    <property type="evidence" value="ECO:0007669"/>
    <property type="project" value="UniProtKB-SubCell"/>
</dbReference>
<dbReference type="Pfam" id="PF02308">
    <property type="entry name" value="MgtC"/>
    <property type="match status" value="1"/>
</dbReference>
<dbReference type="GO" id="GO:0032259">
    <property type="term" value="P:methylation"/>
    <property type="evidence" value="ECO:0007669"/>
    <property type="project" value="UniProtKB-KW"/>
</dbReference>
<dbReference type="PANTHER" id="PTHR33778:SF1">
    <property type="entry name" value="MAGNESIUM TRANSPORTER YHID-RELATED"/>
    <property type="match status" value="1"/>
</dbReference>
<evidence type="ECO:0000313" key="9">
    <source>
        <dbReference type="EMBL" id="KEA58730.1"/>
    </source>
</evidence>
<keyword evidence="3" id="KW-1003">Cell membrane</keyword>
<evidence type="ECO:0000256" key="3">
    <source>
        <dbReference type="ARBA" id="ARBA00022475"/>
    </source>
</evidence>
<feature type="transmembrane region" description="Helical" evidence="7">
    <location>
        <begin position="71"/>
        <end position="89"/>
    </location>
</feature>
<comment type="caution">
    <text evidence="9">The sequence shown here is derived from an EMBL/GenBank/DDBJ whole genome shotgun (WGS) entry which is preliminary data.</text>
</comment>
<comment type="similarity">
    <text evidence="2 7">Belongs to the MgtC/SapB family.</text>
</comment>
<evidence type="ECO:0000256" key="4">
    <source>
        <dbReference type="ARBA" id="ARBA00022692"/>
    </source>
</evidence>
<keyword evidence="9" id="KW-0808">Transferase</keyword>
<keyword evidence="9" id="KW-0489">Methyltransferase</keyword>
<evidence type="ECO:0000256" key="1">
    <source>
        <dbReference type="ARBA" id="ARBA00004651"/>
    </source>
</evidence>
<reference evidence="9" key="1">
    <citation type="submission" date="2014-04" db="EMBL/GenBank/DDBJ databases">
        <title>In planta biocontrol of soil-borne Fusarium wilt of banana through a plant endophytic bacterium, Burkholderia cenocepacia 869T2.</title>
        <authorList>
            <person name="Ho Y.-N."/>
            <person name="Chiang H.-M."/>
            <person name="Chao C.-P."/>
            <person name="Su C.-C."/>
            <person name="Hsu H.-F."/>
            <person name="Guo C.-T."/>
            <person name="Hsieh J.-L."/>
            <person name="Huang C.-C."/>
        </authorList>
    </citation>
    <scope>NUCLEOTIDE SEQUENCE [LARGE SCALE GENOMIC DNA]</scope>
    <source>
        <strain evidence="9">869T2</strain>
    </source>
</reference>
<feature type="transmembrane region" description="Helical" evidence="7">
    <location>
        <begin position="38"/>
        <end position="59"/>
    </location>
</feature>
<dbReference type="PRINTS" id="PR01837">
    <property type="entry name" value="MGTCSAPBPROT"/>
</dbReference>
<organism evidence="9">
    <name type="scientific">Burkholderia cenocepacia</name>
    <dbReference type="NCBI Taxonomy" id="95486"/>
    <lineage>
        <taxon>Bacteria</taxon>
        <taxon>Pseudomonadati</taxon>
        <taxon>Pseudomonadota</taxon>
        <taxon>Betaproteobacteria</taxon>
        <taxon>Burkholderiales</taxon>
        <taxon>Burkholderiaceae</taxon>
        <taxon>Burkholderia</taxon>
        <taxon>Burkholderia cepacia complex</taxon>
    </lineage>
</organism>
<keyword evidence="7" id="KW-0997">Cell inner membrane</keyword>
<sequence length="226" mass="24038">MISQLEIVSRLLLAALLGSIVGIERERLSWAAGLRTHMLVAVGAALVMIVSAFGFADIQEAKNVSLDPSRVAAQVVSGIGFLGAGSIMLRGEIIRGLTTAASLWVVAAVGLAVGGGMYVAAIAATAIVLAILAGLKPIEKRFFAARQRWGVRILASRGAVKLTSLQSMPGIDQARIVQFIIEQDDETPDDDRIHVVFSKMTSREFQVVRQSLQTLVGVKKMEESAG</sequence>
<dbReference type="PANTHER" id="PTHR33778">
    <property type="entry name" value="PROTEIN MGTC"/>
    <property type="match status" value="1"/>
</dbReference>
<feature type="transmembrane region" description="Helical" evidence="7">
    <location>
        <begin position="101"/>
        <end position="132"/>
    </location>
</feature>
<evidence type="ECO:0000256" key="6">
    <source>
        <dbReference type="ARBA" id="ARBA00023136"/>
    </source>
</evidence>
<keyword evidence="6 7" id="KW-0472">Membrane</keyword>
<dbReference type="InterPro" id="IPR049177">
    <property type="entry name" value="MgtC_SapB_SrpB_YhiD_N"/>
</dbReference>
<gene>
    <name evidence="9" type="ORF">DT99_16410</name>
</gene>
<feature type="domain" description="MgtC/SapB/SrpB/YhiD N-terminal" evidence="8">
    <location>
        <begin position="11"/>
        <end position="140"/>
    </location>
</feature>